<accession>A0A2H0UGV3</accession>
<protein>
    <recommendedName>
        <fullName evidence="7">Type II secretion system protein GspG C-terminal domain-containing protein</fullName>
    </recommendedName>
</protein>
<evidence type="ECO:0000256" key="5">
    <source>
        <dbReference type="ARBA" id="ARBA00023136"/>
    </source>
</evidence>
<keyword evidence="3 6" id="KW-0812">Transmembrane</keyword>
<dbReference type="NCBIfam" id="TIGR02532">
    <property type="entry name" value="IV_pilin_GFxxxE"/>
    <property type="match status" value="1"/>
</dbReference>
<dbReference type="InterPro" id="IPR045584">
    <property type="entry name" value="Pilin-like"/>
</dbReference>
<comment type="subcellular location">
    <subcellularLocation>
        <location evidence="1">Membrane</location>
        <topology evidence="1">Single-pass membrane protein</topology>
    </subcellularLocation>
</comment>
<evidence type="ECO:0000256" key="1">
    <source>
        <dbReference type="ARBA" id="ARBA00004167"/>
    </source>
</evidence>
<dbReference type="InterPro" id="IPR013545">
    <property type="entry name" value="T2SS_protein-GspG_C"/>
</dbReference>
<dbReference type="AlphaFoldDB" id="A0A2H0UGV3"/>
<dbReference type="PRINTS" id="PR00813">
    <property type="entry name" value="BCTERIALGSPG"/>
</dbReference>
<dbReference type="GO" id="GO:0015627">
    <property type="term" value="C:type II protein secretion system complex"/>
    <property type="evidence" value="ECO:0007669"/>
    <property type="project" value="InterPro"/>
</dbReference>
<keyword evidence="4 6" id="KW-1133">Transmembrane helix</keyword>
<dbReference type="Pfam" id="PF08334">
    <property type="entry name" value="T2SSG"/>
    <property type="match status" value="1"/>
</dbReference>
<dbReference type="PANTHER" id="PTHR30093:SF44">
    <property type="entry name" value="TYPE II SECRETION SYSTEM CORE PROTEIN G"/>
    <property type="match status" value="1"/>
</dbReference>
<reference evidence="9" key="1">
    <citation type="submission" date="2017-09" db="EMBL/GenBank/DDBJ databases">
        <title>Depth-based differentiation of microbial function through sediment-hosted aquifers and enrichment of novel symbionts in the deep terrestrial subsurface.</title>
        <authorList>
            <person name="Probst A.J."/>
            <person name="Ladd B."/>
            <person name="Jarett J.K."/>
            <person name="Geller-Mcgrath D.E."/>
            <person name="Sieber C.M.K."/>
            <person name="Emerson J.B."/>
            <person name="Anantharaman K."/>
            <person name="Thomas B.C."/>
            <person name="Malmstrom R."/>
            <person name="Stieglmeier M."/>
            <person name="Klingl A."/>
            <person name="Woyke T."/>
            <person name="Ryan C.M."/>
            <person name="Banfield J.F."/>
        </authorList>
    </citation>
    <scope>NUCLEOTIDE SEQUENCE [LARGE SCALE GENOMIC DNA]</scope>
</reference>
<evidence type="ECO:0000313" key="8">
    <source>
        <dbReference type="EMBL" id="PIR85590.1"/>
    </source>
</evidence>
<evidence type="ECO:0000256" key="6">
    <source>
        <dbReference type="SAM" id="Phobius"/>
    </source>
</evidence>
<name>A0A2H0UGV3_9BACT</name>
<dbReference type="EMBL" id="PFBG01000039">
    <property type="protein sequence ID" value="PIR85590.1"/>
    <property type="molecule type" value="Genomic_DNA"/>
</dbReference>
<feature type="domain" description="Type II secretion system protein GspG C-terminal" evidence="7">
    <location>
        <begin position="42"/>
        <end position="116"/>
    </location>
</feature>
<organism evidence="8 9">
    <name type="scientific">Candidatus Kaiserbacteria bacterium CG10_big_fil_rev_8_21_14_0_10_44_10</name>
    <dbReference type="NCBI Taxonomy" id="1974606"/>
    <lineage>
        <taxon>Bacteria</taxon>
        <taxon>Candidatus Kaiseribacteriota</taxon>
    </lineage>
</organism>
<evidence type="ECO:0000256" key="3">
    <source>
        <dbReference type="ARBA" id="ARBA00022692"/>
    </source>
</evidence>
<keyword evidence="5 6" id="KW-0472">Membrane</keyword>
<evidence type="ECO:0000256" key="4">
    <source>
        <dbReference type="ARBA" id="ARBA00022989"/>
    </source>
</evidence>
<keyword evidence="2" id="KW-0488">Methylation</keyword>
<comment type="caution">
    <text evidence="8">The sequence shown here is derived from an EMBL/GenBank/DDBJ whole genome shotgun (WGS) entry which is preliminary data.</text>
</comment>
<evidence type="ECO:0000313" key="9">
    <source>
        <dbReference type="Proteomes" id="UP000229612"/>
    </source>
</evidence>
<evidence type="ECO:0000259" key="7">
    <source>
        <dbReference type="Pfam" id="PF08334"/>
    </source>
</evidence>
<evidence type="ECO:0000256" key="2">
    <source>
        <dbReference type="ARBA" id="ARBA00022481"/>
    </source>
</evidence>
<dbReference type="Proteomes" id="UP000229612">
    <property type="component" value="Unassembled WGS sequence"/>
</dbReference>
<dbReference type="Pfam" id="PF07963">
    <property type="entry name" value="N_methyl"/>
    <property type="match status" value="1"/>
</dbReference>
<dbReference type="GO" id="GO:0015628">
    <property type="term" value="P:protein secretion by the type II secretion system"/>
    <property type="evidence" value="ECO:0007669"/>
    <property type="project" value="InterPro"/>
</dbReference>
<feature type="transmembrane region" description="Helical" evidence="6">
    <location>
        <begin position="20"/>
        <end position="41"/>
    </location>
</feature>
<proteinExistence type="predicted"/>
<dbReference type="InterPro" id="IPR000983">
    <property type="entry name" value="Bac_GSPG_pilin"/>
</dbReference>
<gene>
    <name evidence="8" type="ORF">COU14_03515</name>
</gene>
<sequence>MSLTLYKKPRANKGFTLIELLVVVTIIGIFASVVLASLNAAREKARDAARQSDINAVNKALQLYWLDYNAYPSTGSLSTVYMDPGCPTPTSPDQSTEDWVPGLVSGGYIGSLPQDPRGGVDAARGDVANRYACYMYASDGTTYVLSAWATVESGPFNSGGLYSRAGFRETSFANQAYLCNHPNIGNPTSGDYYQYSYTITNAVCSW</sequence>
<dbReference type="PANTHER" id="PTHR30093">
    <property type="entry name" value="GENERAL SECRETION PATHWAY PROTEIN G"/>
    <property type="match status" value="1"/>
</dbReference>
<dbReference type="PROSITE" id="PS00409">
    <property type="entry name" value="PROKAR_NTER_METHYL"/>
    <property type="match status" value="1"/>
</dbReference>
<dbReference type="GO" id="GO:0016020">
    <property type="term" value="C:membrane"/>
    <property type="evidence" value="ECO:0007669"/>
    <property type="project" value="UniProtKB-SubCell"/>
</dbReference>
<dbReference type="InterPro" id="IPR012902">
    <property type="entry name" value="N_methyl_site"/>
</dbReference>
<dbReference type="SUPFAM" id="SSF54523">
    <property type="entry name" value="Pili subunits"/>
    <property type="match status" value="1"/>
</dbReference>
<dbReference type="Gene3D" id="3.30.700.10">
    <property type="entry name" value="Glycoprotein, Type 4 Pilin"/>
    <property type="match status" value="1"/>
</dbReference>